<evidence type="ECO:0000313" key="1">
    <source>
        <dbReference type="EMBL" id="MEI9402006.1"/>
    </source>
</evidence>
<reference evidence="1 2" key="1">
    <citation type="submission" date="2022-12" db="EMBL/GenBank/DDBJ databases">
        <authorList>
            <person name="Muema E."/>
        </authorList>
    </citation>
    <scope>NUCLEOTIDE SEQUENCE [LARGE SCALE GENOMIC DNA]</scope>
    <source>
        <strain evidence="2">1330</strain>
    </source>
</reference>
<organism evidence="1 2">
    <name type="scientific">Mesorhizobium argentiipisi</name>
    <dbReference type="NCBI Taxonomy" id="3015175"/>
    <lineage>
        <taxon>Bacteria</taxon>
        <taxon>Pseudomonadati</taxon>
        <taxon>Pseudomonadota</taxon>
        <taxon>Alphaproteobacteria</taxon>
        <taxon>Hyphomicrobiales</taxon>
        <taxon>Phyllobacteriaceae</taxon>
        <taxon>Mesorhizobium</taxon>
    </lineage>
</organism>
<dbReference type="Proteomes" id="UP001366503">
    <property type="component" value="Unassembled WGS sequence"/>
</dbReference>
<proteinExistence type="predicted"/>
<evidence type="ECO:0000313" key="2">
    <source>
        <dbReference type="Proteomes" id="UP001366503"/>
    </source>
</evidence>
<keyword evidence="2" id="KW-1185">Reference proteome</keyword>
<evidence type="ECO:0008006" key="3">
    <source>
        <dbReference type="Google" id="ProtNLM"/>
    </source>
</evidence>
<accession>A0ABU8K8E2</accession>
<dbReference type="EMBL" id="JAPYKO010000003">
    <property type="protein sequence ID" value="MEI9402006.1"/>
    <property type="molecule type" value="Genomic_DNA"/>
</dbReference>
<comment type="caution">
    <text evidence="1">The sequence shown here is derived from an EMBL/GenBank/DDBJ whole genome shotgun (WGS) entry which is preliminary data.</text>
</comment>
<protein>
    <recommendedName>
        <fullName evidence="3">ABC transporter permease</fullName>
    </recommendedName>
</protein>
<gene>
    <name evidence="1" type="ORF">O7A05_07485</name>
</gene>
<sequence length="58" mass="6025">MTVLLAFLLSNPTILAVGAGMIGAAGAWMHGRLTGAKAERLNQIATGAKTTTEERADR</sequence>
<dbReference type="RefSeq" id="WP_337092326.1">
    <property type="nucleotide sequence ID" value="NZ_JAPYKO010000003.1"/>
</dbReference>
<name>A0ABU8K8E2_9HYPH</name>